<dbReference type="Proteomes" id="UP000193922">
    <property type="component" value="Unassembled WGS sequence"/>
</dbReference>
<keyword evidence="3" id="KW-1185">Reference proteome</keyword>
<comment type="caution">
    <text evidence="2">The sequence shown here is derived from an EMBL/GenBank/DDBJ whole genome shotgun (WGS) entry which is preliminary data.</text>
</comment>
<feature type="compositionally biased region" description="Low complexity" evidence="1">
    <location>
        <begin position="218"/>
        <end position="228"/>
    </location>
</feature>
<sequence length="240" mass="24951">MASIRVATASFNTFAAQDAASVTAPPTVAIAIPSPTKGKNAGMARRVSFNLNNTSVLQLPSNTAIGKIAAARNRRSSMENMSMAEMRQAQALLPHGASPDLLDPGFTMTSLYVKRGHIHALEHLSLGDSDDGSDRPPVRGVLKPFQPSPVDTQLLMTGLPSLMPDDGTDDDDRSSSDDNGGQIEPAQPAVAGAGAKGQRKQKKRGKKGAKSAQKQKPKAAAGAVAPASPTAPPREGKNNV</sequence>
<reference evidence="2 3" key="1">
    <citation type="submission" date="2016-07" db="EMBL/GenBank/DDBJ databases">
        <title>Pervasive Adenine N6-methylation of Active Genes in Fungi.</title>
        <authorList>
            <consortium name="DOE Joint Genome Institute"/>
            <person name="Mondo S.J."/>
            <person name="Dannebaum R.O."/>
            <person name="Kuo R.C."/>
            <person name="Labutti K."/>
            <person name="Haridas S."/>
            <person name="Kuo A."/>
            <person name="Salamov A."/>
            <person name="Ahrendt S.R."/>
            <person name="Lipzen A."/>
            <person name="Sullivan W."/>
            <person name="Andreopoulos W.B."/>
            <person name="Clum A."/>
            <person name="Lindquist E."/>
            <person name="Daum C."/>
            <person name="Ramamoorthy G.K."/>
            <person name="Gryganskyi A."/>
            <person name="Culley D."/>
            <person name="Magnuson J.K."/>
            <person name="James T.Y."/>
            <person name="O'Malley M.A."/>
            <person name="Stajich J.E."/>
            <person name="Spatafora J.W."/>
            <person name="Visel A."/>
            <person name="Grigoriev I.V."/>
        </authorList>
    </citation>
    <scope>NUCLEOTIDE SEQUENCE [LARGE SCALE GENOMIC DNA]</scope>
    <source>
        <strain evidence="2 3">ATCC 12442</strain>
    </source>
</reference>
<proteinExistence type="predicted"/>
<dbReference type="EMBL" id="MCFD01000005">
    <property type="protein sequence ID" value="ORX70962.1"/>
    <property type="molecule type" value="Genomic_DNA"/>
</dbReference>
<dbReference type="OrthoDB" id="5551250at2759"/>
<dbReference type="RefSeq" id="XP_040744541.1">
    <property type="nucleotide sequence ID" value="XM_040887344.1"/>
</dbReference>
<accession>A0A1Y1WC06</accession>
<name>A0A1Y1WC06_9FUNG</name>
<evidence type="ECO:0000313" key="2">
    <source>
        <dbReference type="EMBL" id="ORX70962.1"/>
    </source>
</evidence>
<feature type="non-terminal residue" evidence="2">
    <location>
        <position position="240"/>
    </location>
</feature>
<dbReference type="AlphaFoldDB" id="A0A1Y1WC06"/>
<gene>
    <name evidence="2" type="ORF">DL89DRAFT_267057</name>
</gene>
<evidence type="ECO:0000256" key="1">
    <source>
        <dbReference type="SAM" id="MobiDB-lite"/>
    </source>
</evidence>
<feature type="compositionally biased region" description="Basic residues" evidence="1">
    <location>
        <begin position="197"/>
        <end position="217"/>
    </location>
</feature>
<evidence type="ECO:0000313" key="3">
    <source>
        <dbReference type="Proteomes" id="UP000193922"/>
    </source>
</evidence>
<protein>
    <submittedName>
        <fullName evidence="2">Uncharacterized protein</fullName>
    </submittedName>
</protein>
<feature type="region of interest" description="Disordered" evidence="1">
    <location>
        <begin position="125"/>
        <end position="240"/>
    </location>
</feature>
<dbReference type="GeneID" id="63803992"/>
<organism evidence="2 3">
    <name type="scientific">Linderina pennispora</name>
    <dbReference type="NCBI Taxonomy" id="61395"/>
    <lineage>
        <taxon>Eukaryota</taxon>
        <taxon>Fungi</taxon>
        <taxon>Fungi incertae sedis</taxon>
        <taxon>Zoopagomycota</taxon>
        <taxon>Kickxellomycotina</taxon>
        <taxon>Kickxellomycetes</taxon>
        <taxon>Kickxellales</taxon>
        <taxon>Kickxellaceae</taxon>
        <taxon>Linderina</taxon>
    </lineage>
</organism>